<evidence type="ECO:0000313" key="16">
    <source>
        <dbReference type="EMBL" id="JAG04620.1"/>
    </source>
</evidence>
<comment type="subcellular location">
    <subcellularLocation>
        <location evidence="1">Endoplasmic reticulum membrane</location>
        <topology evidence="1">Single-pass membrane protein</topology>
    </subcellularLocation>
</comment>
<dbReference type="InterPro" id="IPR001173">
    <property type="entry name" value="Glyco_trans_2-like"/>
</dbReference>
<dbReference type="AlphaFoldDB" id="A0A0A9WIG3"/>
<comment type="similarity">
    <text evidence="3">Belongs to the glycosyltransferase 2 family.</text>
</comment>
<dbReference type="GO" id="GO:0006487">
    <property type="term" value="P:protein N-linked glycosylation"/>
    <property type="evidence" value="ECO:0007669"/>
    <property type="project" value="TreeGrafter"/>
</dbReference>
<reference evidence="16" key="1">
    <citation type="journal article" date="2014" name="PLoS ONE">
        <title>Transcriptome-Based Identification of ABC Transporters in the Western Tarnished Plant Bug Lygus hesperus.</title>
        <authorList>
            <person name="Hull J.J."/>
            <person name="Chaney K."/>
            <person name="Geib S.M."/>
            <person name="Fabrick J.A."/>
            <person name="Brent C.S."/>
            <person name="Walsh D."/>
            <person name="Lavine L.C."/>
        </authorList>
    </citation>
    <scope>NUCLEOTIDE SEQUENCE</scope>
</reference>
<protein>
    <recommendedName>
        <fullName evidence="13">Dolichyl-phosphate beta-glucosyltransferase</fullName>
        <ecNumber evidence="4">2.4.1.117</ecNumber>
    </recommendedName>
</protein>
<dbReference type="Gene3D" id="3.90.550.10">
    <property type="entry name" value="Spore Coat Polysaccharide Biosynthesis Protein SpsA, Chain A"/>
    <property type="match status" value="1"/>
</dbReference>
<evidence type="ECO:0000313" key="17">
    <source>
        <dbReference type="EMBL" id="JAG50644.1"/>
    </source>
</evidence>
<evidence type="ECO:0000259" key="15">
    <source>
        <dbReference type="Pfam" id="PF00535"/>
    </source>
</evidence>
<keyword evidence="11 14" id="KW-0472">Membrane</keyword>
<dbReference type="EMBL" id="GBRD01015182">
    <property type="protein sequence ID" value="JAG50644.1"/>
    <property type="molecule type" value="Transcribed_RNA"/>
</dbReference>
<keyword evidence="6 16" id="KW-0808">Transferase</keyword>
<evidence type="ECO:0000256" key="2">
    <source>
        <dbReference type="ARBA" id="ARBA00004922"/>
    </source>
</evidence>
<evidence type="ECO:0000256" key="14">
    <source>
        <dbReference type="SAM" id="Phobius"/>
    </source>
</evidence>
<comment type="catalytic activity">
    <reaction evidence="12">
        <text>a di-trans,poly-cis-dolichyl phosphate + UDP-alpha-D-glucose = a di-trans,poly-cis-dolichyl beta-D-glucosyl phosphate + UDP</text>
        <dbReference type="Rhea" id="RHEA:15401"/>
        <dbReference type="Rhea" id="RHEA-COMP:19498"/>
        <dbReference type="Rhea" id="RHEA-COMP:19502"/>
        <dbReference type="ChEBI" id="CHEBI:57525"/>
        <dbReference type="ChEBI" id="CHEBI:57683"/>
        <dbReference type="ChEBI" id="CHEBI:58223"/>
        <dbReference type="ChEBI" id="CHEBI:58885"/>
        <dbReference type="EC" id="2.4.1.117"/>
    </reaction>
    <physiologicalReaction direction="left-to-right" evidence="12">
        <dbReference type="Rhea" id="RHEA:15402"/>
    </physiologicalReaction>
</comment>
<feature type="transmembrane region" description="Helical" evidence="14">
    <location>
        <begin position="6"/>
        <end position="30"/>
    </location>
</feature>
<dbReference type="CDD" id="cd04188">
    <property type="entry name" value="DPG_synthase"/>
    <property type="match status" value="1"/>
</dbReference>
<dbReference type="SUPFAM" id="SSF53448">
    <property type="entry name" value="Nucleotide-diphospho-sugar transferases"/>
    <property type="match status" value="1"/>
</dbReference>
<dbReference type="PANTHER" id="PTHR10859">
    <property type="entry name" value="GLYCOSYL TRANSFERASE"/>
    <property type="match status" value="1"/>
</dbReference>
<evidence type="ECO:0000256" key="12">
    <source>
        <dbReference type="ARBA" id="ARBA00045097"/>
    </source>
</evidence>
<reference evidence="17" key="3">
    <citation type="submission" date="2014-09" db="EMBL/GenBank/DDBJ databases">
        <authorList>
            <person name="Magalhaes I.L.F."/>
            <person name="Oliveira U."/>
            <person name="Santos F.R."/>
            <person name="Vidigal T.H.D.A."/>
            <person name="Brescovit A.D."/>
            <person name="Santos A.J."/>
        </authorList>
    </citation>
    <scope>NUCLEOTIDE SEQUENCE</scope>
</reference>
<feature type="domain" description="Glycosyltransferase 2-like" evidence="15">
    <location>
        <begin position="68"/>
        <end position="180"/>
    </location>
</feature>
<dbReference type="EMBL" id="GBHO01038984">
    <property type="protein sequence ID" value="JAG04620.1"/>
    <property type="molecule type" value="Transcribed_RNA"/>
</dbReference>
<keyword evidence="8" id="KW-0256">Endoplasmic reticulum</keyword>
<keyword evidence="7 14" id="KW-0812">Transmembrane</keyword>
<evidence type="ECO:0000256" key="4">
    <source>
        <dbReference type="ARBA" id="ARBA00012583"/>
    </source>
</evidence>
<dbReference type="FunFam" id="3.90.550.10:FF:000068">
    <property type="entry name" value="ALG5, dolichyl-phosphate beta-glucosyltransferase"/>
    <property type="match status" value="1"/>
</dbReference>
<evidence type="ECO:0000256" key="9">
    <source>
        <dbReference type="ARBA" id="ARBA00022968"/>
    </source>
</evidence>
<name>A0A0A9WIG3_LYGHE</name>
<dbReference type="GO" id="GO:0004581">
    <property type="term" value="F:dolichyl-phosphate beta-glucosyltransferase activity"/>
    <property type="evidence" value="ECO:0007669"/>
    <property type="project" value="UniProtKB-EC"/>
</dbReference>
<dbReference type="PANTHER" id="PTHR10859:SF91">
    <property type="entry name" value="DOLICHYL-PHOSPHATE BETA-GLUCOSYLTRANSFERASE"/>
    <property type="match status" value="1"/>
</dbReference>
<dbReference type="InterPro" id="IPR029044">
    <property type="entry name" value="Nucleotide-diphossugar_trans"/>
</dbReference>
<comment type="pathway">
    <text evidence="2">Protein modification; protein glycosylation.</text>
</comment>
<sequence length="330" mass="37042">MDFDALFTIAASVVVVGVIILFLCVIFVNASTYPIITRSKKEKQFYDPISGEFLDFPSIADPPTVSLSLVVPAYDEQERLPPMLDEAYEFLQTRCQSVKEFTYEIIIVSDGSRDRTVAVAHEYAERWGTDKVRVLSLNPNRGKGGAVRLGVLSSRGAVILFADADGATKFADLAKLEASLQTIVKNDYIKEPESVAKAQALVVGSRSHLEEESLATRSWLRNLLMHGFHFIVWAFAVRTIKDTQCGFKLFTRSTAEVLFSSVHVERWAFDVELLYLAELFGIPLAEIPVNWTEIDGSKVVPVLSWIQMGRDVFLIWIKYLIGAWKIARKP</sequence>
<keyword evidence="9" id="KW-0735">Signal-anchor</keyword>
<evidence type="ECO:0000256" key="11">
    <source>
        <dbReference type="ARBA" id="ARBA00023136"/>
    </source>
</evidence>
<evidence type="ECO:0000256" key="5">
    <source>
        <dbReference type="ARBA" id="ARBA00022676"/>
    </source>
</evidence>
<evidence type="ECO:0000256" key="7">
    <source>
        <dbReference type="ARBA" id="ARBA00022692"/>
    </source>
</evidence>
<dbReference type="EC" id="2.4.1.117" evidence="4"/>
<dbReference type="InterPro" id="IPR035518">
    <property type="entry name" value="DPG_synthase"/>
</dbReference>
<organism evidence="16">
    <name type="scientific">Lygus hesperus</name>
    <name type="common">Western plant bug</name>
    <dbReference type="NCBI Taxonomy" id="30085"/>
    <lineage>
        <taxon>Eukaryota</taxon>
        <taxon>Metazoa</taxon>
        <taxon>Ecdysozoa</taxon>
        <taxon>Arthropoda</taxon>
        <taxon>Hexapoda</taxon>
        <taxon>Insecta</taxon>
        <taxon>Pterygota</taxon>
        <taxon>Neoptera</taxon>
        <taxon>Paraneoptera</taxon>
        <taxon>Hemiptera</taxon>
        <taxon>Heteroptera</taxon>
        <taxon>Panheteroptera</taxon>
        <taxon>Cimicomorpha</taxon>
        <taxon>Miridae</taxon>
        <taxon>Mirini</taxon>
        <taxon>Lygus</taxon>
    </lineage>
</organism>
<evidence type="ECO:0000256" key="13">
    <source>
        <dbReference type="ARBA" id="ARBA00070518"/>
    </source>
</evidence>
<evidence type="ECO:0000256" key="1">
    <source>
        <dbReference type="ARBA" id="ARBA00004389"/>
    </source>
</evidence>
<proteinExistence type="inferred from homology"/>
<evidence type="ECO:0000256" key="6">
    <source>
        <dbReference type="ARBA" id="ARBA00022679"/>
    </source>
</evidence>
<keyword evidence="5" id="KW-0328">Glycosyltransferase</keyword>
<keyword evidence="10 14" id="KW-1133">Transmembrane helix</keyword>
<evidence type="ECO:0000256" key="3">
    <source>
        <dbReference type="ARBA" id="ARBA00006739"/>
    </source>
</evidence>
<dbReference type="Pfam" id="PF00535">
    <property type="entry name" value="Glycos_transf_2"/>
    <property type="match status" value="1"/>
</dbReference>
<evidence type="ECO:0000256" key="8">
    <source>
        <dbReference type="ARBA" id="ARBA00022824"/>
    </source>
</evidence>
<reference evidence="16" key="2">
    <citation type="submission" date="2014-07" db="EMBL/GenBank/DDBJ databases">
        <authorList>
            <person name="Hull J."/>
        </authorList>
    </citation>
    <scope>NUCLEOTIDE SEQUENCE</scope>
</reference>
<evidence type="ECO:0000256" key="10">
    <source>
        <dbReference type="ARBA" id="ARBA00022989"/>
    </source>
</evidence>
<gene>
    <name evidence="16" type="primary">ALG5_0</name>
    <name evidence="16" type="ORF">CM83_41643</name>
</gene>
<dbReference type="GO" id="GO:0005789">
    <property type="term" value="C:endoplasmic reticulum membrane"/>
    <property type="evidence" value="ECO:0007669"/>
    <property type="project" value="UniProtKB-SubCell"/>
</dbReference>
<accession>A0A0A9WIG3</accession>